<dbReference type="OrthoDB" id="116343at2"/>
<dbReference type="PANTHER" id="PTHR43162">
    <property type="match status" value="1"/>
</dbReference>
<feature type="domain" description="NAD(P)-binding" evidence="1">
    <location>
        <begin position="6"/>
        <end position="174"/>
    </location>
</feature>
<organism evidence="2 3">
    <name type="scientific">Streptomyces boluensis</name>
    <dbReference type="NCBI Taxonomy" id="1775135"/>
    <lineage>
        <taxon>Bacteria</taxon>
        <taxon>Bacillati</taxon>
        <taxon>Actinomycetota</taxon>
        <taxon>Actinomycetes</taxon>
        <taxon>Kitasatosporales</taxon>
        <taxon>Streptomycetaceae</taxon>
        <taxon>Streptomyces</taxon>
    </lineage>
</organism>
<dbReference type="Gene3D" id="3.40.50.720">
    <property type="entry name" value="NAD(P)-binding Rossmann-like Domain"/>
    <property type="match status" value="1"/>
</dbReference>
<dbReference type="SUPFAM" id="SSF51735">
    <property type="entry name" value="NAD(P)-binding Rossmann-fold domains"/>
    <property type="match status" value="1"/>
</dbReference>
<dbReference type="InterPro" id="IPR016040">
    <property type="entry name" value="NAD(P)-bd_dom"/>
</dbReference>
<accession>A0A964UT89</accession>
<protein>
    <submittedName>
        <fullName evidence="2">NAD(P)H-binding protein</fullName>
    </submittedName>
</protein>
<dbReference type="PANTHER" id="PTHR43162:SF1">
    <property type="entry name" value="PRESTALK A DIFFERENTIATION PROTEIN A"/>
    <property type="match status" value="1"/>
</dbReference>
<dbReference type="AlphaFoldDB" id="A0A964UT89"/>
<dbReference type="InterPro" id="IPR036291">
    <property type="entry name" value="NAD(P)-bd_dom_sf"/>
</dbReference>
<gene>
    <name evidence="2" type="ORF">GUY60_26690</name>
</gene>
<dbReference type="Pfam" id="PF13460">
    <property type="entry name" value="NAD_binding_10"/>
    <property type="match status" value="1"/>
</dbReference>
<sequence>MIVVTGATGNVGRALVERLAAAGLAVRAVSRSPERAALPAGVEVTRLDADGLFEGATKLFLHLQGAAGEQLPGLLERAAGAGVRHVVMLSSGIVGTADEDPEHPIHVWHAQAEQAVRDSGLAWTFLRPNAFATNAFQWTGQIRAGDSVRAPFPAAAAAPIHEDDIAAVAERALLDAGDAGDAGHEGVAYRLTGPEATTNAEQIEAIGRALGRELTFDEISVEEAAETMYPDMPRDTVRAILKSMAEQAFSTPEITTTVERITGRPARTFAAWAEDHRDDFGG</sequence>
<name>A0A964UT89_9ACTN</name>
<evidence type="ECO:0000259" key="1">
    <source>
        <dbReference type="Pfam" id="PF13460"/>
    </source>
</evidence>
<dbReference type="InterPro" id="IPR051604">
    <property type="entry name" value="Ergot_Alk_Oxidoreductase"/>
</dbReference>
<dbReference type="Proteomes" id="UP000598297">
    <property type="component" value="Unassembled WGS sequence"/>
</dbReference>
<dbReference type="RefSeq" id="WP_161702254.1">
    <property type="nucleotide sequence ID" value="NZ_JAAAHS010000266.1"/>
</dbReference>
<keyword evidence="3" id="KW-1185">Reference proteome</keyword>
<evidence type="ECO:0000313" key="2">
    <source>
        <dbReference type="EMBL" id="NBE54949.1"/>
    </source>
</evidence>
<proteinExistence type="predicted"/>
<comment type="caution">
    <text evidence="2">The sequence shown here is derived from an EMBL/GenBank/DDBJ whole genome shotgun (WGS) entry which is preliminary data.</text>
</comment>
<dbReference type="EMBL" id="JAAAHS010000266">
    <property type="protein sequence ID" value="NBE54949.1"/>
    <property type="molecule type" value="Genomic_DNA"/>
</dbReference>
<evidence type="ECO:0000313" key="3">
    <source>
        <dbReference type="Proteomes" id="UP000598297"/>
    </source>
</evidence>
<reference evidence="2" key="1">
    <citation type="submission" date="2020-01" db="EMBL/GenBank/DDBJ databases">
        <title>Whole-genome analyses of novel actinobacteria.</title>
        <authorList>
            <person name="Sahin N."/>
        </authorList>
    </citation>
    <scope>NUCLEOTIDE SEQUENCE</scope>
    <source>
        <strain evidence="2">YC537</strain>
    </source>
</reference>